<dbReference type="SMART" id="SM00320">
    <property type="entry name" value="WD40"/>
    <property type="match status" value="7"/>
</dbReference>
<comment type="subcellular location">
    <subcellularLocation>
        <location evidence="1">Nucleus</location>
        <location evidence="1">Nucleolus</location>
    </subcellularLocation>
</comment>
<reference evidence="11" key="1">
    <citation type="submission" date="2025-08" db="UniProtKB">
        <authorList>
            <consortium name="RefSeq"/>
        </authorList>
    </citation>
    <scope>IDENTIFICATION</scope>
    <source>
        <tissue evidence="11">Whole Larva</tissue>
    </source>
</reference>
<proteinExistence type="predicted"/>
<dbReference type="InterPro" id="IPR001680">
    <property type="entry name" value="WD40_rpt"/>
</dbReference>
<evidence type="ECO:0000256" key="4">
    <source>
        <dbReference type="ARBA" id="ARBA00022574"/>
    </source>
</evidence>
<evidence type="ECO:0000256" key="7">
    <source>
        <dbReference type="ARBA" id="ARBA00045437"/>
    </source>
</evidence>
<dbReference type="SUPFAM" id="SSF50978">
    <property type="entry name" value="WD40 repeat-like"/>
    <property type="match status" value="1"/>
</dbReference>
<comment type="function">
    <text evidence="7">Ribosome biogenesis factor. Involved in nucleolar processing of pre-18S ribosomal RNA. Required for optimal pre-ribosomal RNA transcription by RNA polymerase I. Part of the small subunit (SSU) processome, first precursor of the small eukaryotic ribosomal subunit. During the assembly of the SSU processome in the nucleolus, many ribosome biogenesis factors, an RNA chaperone and ribosomal proteins associate with the nascent pre-rRNA and work in concert to generate RNA folding, modifications, rearrangements and cleavage as well as targeted degradation of pre-ribosomal RNA by the RNA exosome.</text>
</comment>
<gene>
    <name evidence="11" type="primary">LOC108563719</name>
</gene>
<evidence type="ECO:0000256" key="6">
    <source>
        <dbReference type="ARBA" id="ARBA00023242"/>
    </source>
</evidence>
<dbReference type="Pfam" id="PF00400">
    <property type="entry name" value="WD40"/>
    <property type="match status" value="3"/>
</dbReference>
<feature type="repeat" description="WD" evidence="8">
    <location>
        <begin position="243"/>
        <end position="284"/>
    </location>
</feature>
<dbReference type="GeneID" id="108563719"/>
<evidence type="ECO:0000256" key="8">
    <source>
        <dbReference type="PROSITE-ProRule" id="PRU00221"/>
    </source>
</evidence>
<dbReference type="Pfam" id="PF09384">
    <property type="entry name" value="UTP15_C"/>
    <property type="match status" value="1"/>
</dbReference>
<keyword evidence="10" id="KW-1185">Reference proteome</keyword>
<dbReference type="Gene3D" id="2.130.10.10">
    <property type="entry name" value="YVTN repeat-like/Quinoprotein amine dehydrogenase"/>
    <property type="match status" value="2"/>
</dbReference>
<dbReference type="PANTHER" id="PTHR19924:SF26">
    <property type="entry name" value="U3 SMALL NUCLEOLAR RNA-ASSOCIATED PROTEIN 15 HOMOLOG"/>
    <property type="match status" value="1"/>
</dbReference>
<keyword evidence="3" id="KW-0698">rRNA processing</keyword>
<dbReference type="CDD" id="cd00200">
    <property type="entry name" value="WD40"/>
    <property type="match status" value="1"/>
</dbReference>
<sequence length="521" mass="58926">MPIFKPLNTRIYKKPNKVVTPDVIYWKKLGDPVLVKEFGPIDYIDFSPLEPHHFAVTCSVRVQVYNPITKLVVKNLSRFRENAYGATFRNDGKLLCSGSAESVVKLFDVSSKSLLRLFKGHTAEVHRTFFVEDRPQIISYSDDKSVKVWDISTEKEIVTYSEHTDYVRAGAVNPIMPDITISGGYDGVVKMYDARVGASILTAQHDAPVESVLFLPSGGIFLSCGGTDIKIWDMMGAKLLGSVSQHHKTITCMRLASDNKRLLSGSLDRHVKIYDTSNFEVVHTLTYPNSILSLGVSRNDDTVVAGLVDGLVCVSRREEDKEEDEAKKMSSFKYNAKKTTLQPTADLVVSSTEMGIQAKYDRKLKKFQYNKAFETVMASYVINKTPHVTMTVLQELQRRKCLHRVFEQLEHRYMLLLLTFFVRGISDVTFSRPLIPMIHMFMDIWESKLDTLPLEIVKKVIELSHMVTLENDILDQFSVLEGSLQMIVAASRASETPKDPLQKLNLMPSEEAQKKLVLNLT</sequence>
<keyword evidence="4 8" id="KW-0853">WD repeat</keyword>
<evidence type="ECO:0000256" key="5">
    <source>
        <dbReference type="ARBA" id="ARBA00022737"/>
    </source>
</evidence>
<dbReference type="InterPro" id="IPR036322">
    <property type="entry name" value="WD40_repeat_dom_sf"/>
</dbReference>
<dbReference type="InterPro" id="IPR018983">
    <property type="entry name" value="U3_snoRNA-assocProt_15_C"/>
</dbReference>
<feature type="repeat" description="WD" evidence="8">
    <location>
        <begin position="118"/>
        <end position="159"/>
    </location>
</feature>
<dbReference type="Proteomes" id="UP000695000">
    <property type="component" value="Unplaced"/>
</dbReference>
<evidence type="ECO:0000259" key="9">
    <source>
        <dbReference type="Pfam" id="PF09384"/>
    </source>
</evidence>
<keyword evidence="6" id="KW-0539">Nucleus</keyword>
<evidence type="ECO:0000256" key="1">
    <source>
        <dbReference type="ARBA" id="ARBA00004604"/>
    </source>
</evidence>
<dbReference type="PROSITE" id="PS50294">
    <property type="entry name" value="WD_REPEATS_REGION"/>
    <property type="match status" value="2"/>
</dbReference>
<dbReference type="InterPro" id="IPR015943">
    <property type="entry name" value="WD40/YVTN_repeat-like_dom_sf"/>
</dbReference>
<protein>
    <recommendedName>
        <fullName evidence="2">U3 small nucleolar RNA-associated protein 15 homolog</fullName>
    </recommendedName>
</protein>
<name>A0ABM1MTR4_NICVS</name>
<dbReference type="PROSITE" id="PS50082">
    <property type="entry name" value="WD_REPEATS_2"/>
    <property type="match status" value="2"/>
</dbReference>
<evidence type="ECO:0000313" key="10">
    <source>
        <dbReference type="Proteomes" id="UP000695000"/>
    </source>
</evidence>
<keyword evidence="5" id="KW-0677">Repeat</keyword>
<evidence type="ECO:0000313" key="11">
    <source>
        <dbReference type="RefSeq" id="XP_017777964.1"/>
    </source>
</evidence>
<dbReference type="RefSeq" id="XP_017777964.1">
    <property type="nucleotide sequence ID" value="XM_017922475.1"/>
</dbReference>
<organism evidence="10 11">
    <name type="scientific">Nicrophorus vespilloides</name>
    <name type="common">Boreal carrion beetle</name>
    <dbReference type="NCBI Taxonomy" id="110193"/>
    <lineage>
        <taxon>Eukaryota</taxon>
        <taxon>Metazoa</taxon>
        <taxon>Ecdysozoa</taxon>
        <taxon>Arthropoda</taxon>
        <taxon>Hexapoda</taxon>
        <taxon>Insecta</taxon>
        <taxon>Pterygota</taxon>
        <taxon>Neoptera</taxon>
        <taxon>Endopterygota</taxon>
        <taxon>Coleoptera</taxon>
        <taxon>Polyphaga</taxon>
        <taxon>Staphyliniformia</taxon>
        <taxon>Silphidae</taxon>
        <taxon>Nicrophorinae</taxon>
        <taxon>Nicrophorus</taxon>
    </lineage>
</organism>
<dbReference type="PANTHER" id="PTHR19924">
    <property type="entry name" value="UTP15 U3 SMALL NUCLEOLAR RNA-ASSOCIATED PROTEIN 15 FAMILY MEMBER"/>
    <property type="match status" value="1"/>
</dbReference>
<evidence type="ECO:0000256" key="3">
    <source>
        <dbReference type="ARBA" id="ARBA00022552"/>
    </source>
</evidence>
<feature type="domain" description="U3 small nucleolar RNA-associated protein 15 C-terminal" evidence="9">
    <location>
        <begin position="344"/>
        <end position="487"/>
    </location>
</feature>
<evidence type="ECO:0000256" key="2">
    <source>
        <dbReference type="ARBA" id="ARBA00018260"/>
    </source>
</evidence>
<accession>A0ABM1MTR4</accession>